<protein>
    <submittedName>
        <fullName evidence="1">Uncharacterized protein</fullName>
    </submittedName>
</protein>
<proteinExistence type="predicted"/>
<name>A0ABX1YDB7_9BACL</name>
<dbReference type="Proteomes" id="UP000596857">
    <property type="component" value="Unassembled WGS sequence"/>
</dbReference>
<dbReference type="InterPro" id="IPR049215">
    <property type="entry name" value="DUF6809"/>
</dbReference>
<evidence type="ECO:0000313" key="1">
    <source>
        <dbReference type="EMBL" id="NOU78001.1"/>
    </source>
</evidence>
<accession>A0ABX1YDB7</accession>
<comment type="caution">
    <text evidence="1">The sequence shown here is derived from an EMBL/GenBank/DDBJ whole genome shotgun (WGS) entry which is preliminary data.</text>
</comment>
<dbReference type="EMBL" id="WHOB01000016">
    <property type="protein sequence ID" value="NOU78001.1"/>
    <property type="molecule type" value="Genomic_DNA"/>
</dbReference>
<evidence type="ECO:0000313" key="2">
    <source>
        <dbReference type="Proteomes" id="UP000596857"/>
    </source>
</evidence>
<dbReference type="RefSeq" id="WP_171716132.1">
    <property type="nucleotide sequence ID" value="NZ_WHOB01000016.1"/>
</dbReference>
<keyword evidence="2" id="KW-1185">Reference proteome</keyword>
<organism evidence="1 2">
    <name type="scientific">Paenibacillus phytohabitans</name>
    <dbReference type="NCBI Taxonomy" id="2654978"/>
    <lineage>
        <taxon>Bacteria</taxon>
        <taxon>Bacillati</taxon>
        <taxon>Bacillota</taxon>
        <taxon>Bacilli</taxon>
        <taxon>Bacillales</taxon>
        <taxon>Paenibacillaceae</taxon>
        <taxon>Paenibacillus</taxon>
    </lineage>
</organism>
<dbReference type="Pfam" id="PF20648">
    <property type="entry name" value="DUF6809"/>
    <property type="match status" value="1"/>
</dbReference>
<gene>
    <name evidence="1" type="ORF">GC101_03810</name>
</gene>
<sequence length="110" mass="12818">MSLLEDLYYRKICSSERICSGDPEYAQNNKVFLEHMYILQARLSPEDFTMIEEAMELTDLQIFISSASAYTLGFKMGAAMIIEVLEDKEELIQTKEKLVLEQIKLDRREL</sequence>
<reference evidence="1 2" key="1">
    <citation type="submission" date="2019-10" db="EMBL/GenBank/DDBJ databases">
        <title>Description of Paenibacillus terricola sp. nov.</title>
        <authorList>
            <person name="Carlier A."/>
            <person name="Qi S."/>
        </authorList>
    </citation>
    <scope>NUCLEOTIDE SEQUENCE [LARGE SCALE GENOMIC DNA]</scope>
    <source>
        <strain evidence="1 2">LMG 31459</strain>
    </source>
</reference>